<keyword evidence="3" id="KW-0418">Kinase</keyword>
<keyword evidence="1" id="KW-0808">Transferase</keyword>
<evidence type="ECO:0000256" key="1">
    <source>
        <dbReference type="ARBA" id="ARBA00022679"/>
    </source>
</evidence>
<feature type="transmembrane region" description="Helical" evidence="7">
    <location>
        <begin position="432"/>
        <end position="456"/>
    </location>
</feature>
<name>A0A835VSV2_CHLIN</name>
<dbReference type="GO" id="GO:0004674">
    <property type="term" value="F:protein serine/threonine kinase activity"/>
    <property type="evidence" value="ECO:0007669"/>
    <property type="project" value="TreeGrafter"/>
</dbReference>
<dbReference type="OrthoDB" id="2013833at2759"/>
<feature type="compositionally biased region" description="Pro residues" evidence="6">
    <location>
        <begin position="355"/>
        <end position="365"/>
    </location>
</feature>
<keyword evidence="10" id="KW-1185">Reference proteome</keyword>
<evidence type="ECO:0000313" key="10">
    <source>
        <dbReference type="Proteomes" id="UP000650467"/>
    </source>
</evidence>
<evidence type="ECO:0000256" key="5">
    <source>
        <dbReference type="PROSITE-ProRule" id="PRU10141"/>
    </source>
</evidence>
<gene>
    <name evidence="9" type="ORF">HXX76_014438</name>
</gene>
<dbReference type="SMART" id="SM00220">
    <property type="entry name" value="S_TKc"/>
    <property type="match status" value="1"/>
</dbReference>
<feature type="region of interest" description="Disordered" evidence="6">
    <location>
        <begin position="353"/>
        <end position="384"/>
    </location>
</feature>
<feature type="compositionally biased region" description="Low complexity" evidence="6">
    <location>
        <begin position="368"/>
        <end position="384"/>
    </location>
</feature>
<evidence type="ECO:0000256" key="7">
    <source>
        <dbReference type="SAM" id="Phobius"/>
    </source>
</evidence>
<dbReference type="Gene3D" id="3.30.200.20">
    <property type="entry name" value="Phosphorylase Kinase, domain 1"/>
    <property type="match status" value="1"/>
</dbReference>
<dbReference type="InterPro" id="IPR011009">
    <property type="entry name" value="Kinase-like_dom_sf"/>
</dbReference>
<dbReference type="PANTHER" id="PTHR44329">
    <property type="entry name" value="SERINE/THREONINE-PROTEIN KINASE TNNI3K-RELATED"/>
    <property type="match status" value="1"/>
</dbReference>
<feature type="domain" description="Protein kinase" evidence="8">
    <location>
        <begin position="793"/>
        <end position="1076"/>
    </location>
</feature>
<dbReference type="GO" id="GO:0005524">
    <property type="term" value="F:ATP binding"/>
    <property type="evidence" value="ECO:0007669"/>
    <property type="project" value="UniProtKB-UniRule"/>
</dbReference>
<accession>A0A835VSV2</accession>
<dbReference type="InterPro" id="IPR000719">
    <property type="entry name" value="Prot_kinase_dom"/>
</dbReference>
<dbReference type="InterPro" id="IPR017441">
    <property type="entry name" value="Protein_kinase_ATP_BS"/>
</dbReference>
<feature type="region of interest" description="Disordered" evidence="6">
    <location>
        <begin position="604"/>
        <end position="630"/>
    </location>
</feature>
<feature type="binding site" evidence="5">
    <location>
        <position position="820"/>
    </location>
    <ligand>
        <name>ATP</name>
        <dbReference type="ChEBI" id="CHEBI:30616"/>
    </ligand>
</feature>
<evidence type="ECO:0000256" key="2">
    <source>
        <dbReference type="ARBA" id="ARBA00022741"/>
    </source>
</evidence>
<dbReference type="Pfam" id="PF00069">
    <property type="entry name" value="Pkinase"/>
    <property type="match status" value="1"/>
</dbReference>
<dbReference type="SUPFAM" id="SSF56112">
    <property type="entry name" value="Protein kinase-like (PK-like)"/>
    <property type="match status" value="1"/>
</dbReference>
<proteinExistence type="predicted"/>
<keyword evidence="2 5" id="KW-0547">Nucleotide-binding</keyword>
<reference evidence="9" key="1">
    <citation type="journal article" date="2020" name="bioRxiv">
        <title>Comparative genomics of Chlamydomonas.</title>
        <authorList>
            <person name="Craig R.J."/>
            <person name="Hasan A.R."/>
            <person name="Ness R.W."/>
            <person name="Keightley P.D."/>
        </authorList>
    </citation>
    <scope>NUCLEOTIDE SEQUENCE</scope>
    <source>
        <strain evidence="9">SAG 7.73</strain>
    </source>
</reference>
<evidence type="ECO:0000256" key="6">
    <source>
        <dbReference type="SAM" id="MobiDB-lite"/>
    </source>
</evidence>
<protein>
    <recommendedName>
        <fullName evidence="8">Protein kinase domain-containing protein</fullName>
    </recommendedName>
</protein>
<dbReference type="AlphaFoldDB" id="A0A835VSV2"/>
<comment type="caution">
    <text evidence="9">The sequence shown here is derived from an EMBL/GenBank/DDBJ whole genome shotgun (WGS) entry which is preliminary data.</text>
</comment>
<organism evidence="9 10">
    <name type="scientific">Chlamydomonas incerta</name>
    <dbReference type="NCBI Taxonomy" id="51695"/>
    <lineage>
        <taxon>Eukaryota</taxon>
        <taxon>Viridiplantae</taxon>
        <taxon>Chlorophyta</taxon>
        <taxon>core chlorophytes</taxon>
        <taxon>Chlorophyceae</taxon>
        <taxon>CS clade</taxon>
        <taxon>Chlamydomonadales</taxon>
        <taxon>Chlamydomonadaceae</taxon>
        <taxon>Chlamydomonas</taxon>
    </lineage>
</organism>
<sequence length="1086" mass="111101">MSWVTSLQRPPLWPGYQRVNFTASQAPDCSRDPAAPILQRCWAFKGVFYDLALSASTGAAAGGFGDSAPLNYDVFVLDTAFVYDTVFSQKTITDALTTGPGANDTAAALAGGTHVRNGSELVAALADPAVTLVVLVGVRLWVTDADLAGRALPLRVDRNISLVGADEVLWPQLTVLTERKVRLGRGVTVQIRRVVVEPPITEFTFRAPSLGIFAASAPDSGAKVVMVNSAILFGVGLLNAYGYNWIVSIRRPAASPGLQLVNPWLPDPNCVEDPAAPAMKKCWGTRGMFVDVAWSVVNIDPVSGFTLPLYHDCYFLDSIFMFDKYIPEVCLEADSPVACFLAMNHDASAAVLRGGPPPPPAPPGGWPGAAAAGPGPAPSSSALAGGAQGAAAAGAVAGSAGTAGAGGNGGVTGLAAADSGGDGGGGSSSSTVGIAVGCAVGGAVLLAAVVIGAVVWRRRRAAREARQQQERKERALADTGGSSACAPHVGVRLRGSGDSSDPPTPWVVAAVAAAGAGMQRHQRQRLEKPPASALVVASAARLSAMTTSDSNTDGSVWLPSGSNATLNVAPLQAPAAQPSRPPPPIAAEAVIPTTPFRANFNPHVNVQSDSGAQLRGSDTDGGQGGDAAVAAGGADLGGGVSGTAAPPAPAPTAAISASASNVGAEGQRAGAGGPVELGSQIVRATVLKTLGCMGSTPSSAGVAAARRLACGTTTEAGTAHTACPAWYSAADSSSAASGSTPEVPSGAAGTPTSGGTGGPGSKLASRAGQEIAGQPGQGEGAADAVDGDPEVVTLLPAVLGKGAFGRVVAGRYRGQDVAVKQLLGGPDLPHNSADALIRAFVQEVEVLGRVQHPNIISLCAACLLPPNLALVMERCETSLDRLLFGRHHPHHHPGGAGGGAAPGQLLPLRKVLHIGVEICRGLEYLHPTIIHRDLKPANVLVNQPDSDTPEVKLSDFGLARIRAATLRTAQPESGTPAFMGPELFDVNNYEVSHRTDMYSLGVLLWMMLSGQRPWEDFPIVAIAFKVVQGARLPLDERTVGDEARCPYKLKRLIRACWDADPQRRPAAAEALKELMLLQAQLAQPQP</sequence>
<dbReference type="PROSITE" id="PS00108">
    <property type="entry name" value="PROTEIN_KINASE_ST"/>
    <property type="match status" value="1"/>
</dbReference>
<feature type="region of interest" description="Disordered" evidence="6">
    <location>
        <begin position="731"/>
        <end position="785"/>
    </location>
</feature>
<keyword evidence="4 5" id="KW-0067">ATP-binding</keyword>
<dbReference type="PROSITE" id="PS50011">
    <property type="entry name" value="PROTEIN_KINASE_DOM"/>
    <property type="match status" value="1"/>
</dbReference>
<evidence type="ECO:0000256" key="3">
    <source>
        <dbReference type="ARBA" id="ARBA00022777"/>
    </source>
</evidence>
<dbReference type="InterPro" id="IPR051681">
    <property type="entry name" value="Ser/Thr_Kinases-Pseudokinases"/>
</dbReference>
<evidence type="ECO:0000313" key="9">
    <source>
        <dbReference type="EMBL" id="KAG2424558.1"/>
    </source>
</evidence>
<dbReference type="PANTHER" id="PTHR44329:SF214">
    <property type="entry name" value="PROTEIN KINASE DOMAIN-CONTAINING PROTEIN"/>
    <property type="match status" value="1"/>
</dbReference>
<dbReference type="Gene3D" id="1.10.510.10">
    <property type="entry name" value="Transferase(Phosphotransferase) domain 1"/>
    <property type="match status" value="1"/>
</dbReference>
<evidence type="ECO:0000256" key="4">
    <source>
        <dbReference type="ARBA" id="ARBA00022840"/>
    </source>
</evidence>
<keyword evidence="7" id="KW-1133">Transmembrane helix</keyword>
<evidence type="ECO:0000259" key="8">
    <source>
        <dbReference type="PROSITE" id="PS50011"/>
    </source>
</evidence>
<dbReference type="EMBL" id="JAEHOC010000064">
    <property type="protein sequence ID" value="KAG2424558.1"/>
    <property type="molecule type" value="Genomic_DNA"/>
</dbReference>
<dbReference type="PROSITE" id="PS00107">
    <property type="entry name" value="PROTEIN_KINASE_ATP"/>
    <property type="match status" value="1"/>
</dbReference>
<dbReference type="Proteomes" id="UP000650467">
    <property type="component" value="Unassembled WGS sequence"/>
</dbReference>
<dbReference type="InterPro" id="IPR008271">
    <property type="entry name" value="Ser/Thr_kinase_AS"/>
</dbReference>
<keyword evidence="7" id="KW-0472">Membrane</keyword>
<keyword evidence="7" id="KW-0812">Transmembrane</keyword>
<feature type="compositionally biased region" description="Low complexity" evidence="6">
    <location>
        <begin position="731"/>
        <end position="751"/>
    </location>
</feature>